<reference evidence="3 4" key="1">
    <citation type="submission" date="2016-02" db="EMBL/GenBank/DDBJ databases">
        <title>Genome analysis of coral dinoflagellate symbionts highlights evolutionary adaptations to a symbiotic lifestyle.</title>
        <authorList>
            <person name="Aranda M."/>
            <person name="Li Y."/>
            <person name="Liew Y.J."/>
            <person name="Baumgarten S."/>
            <person name="Simakov O."/>
            <person name="Wilson M."/>
            <person name="Piel J."/>
            <person name="Ashoor H."/>
            <person name="Bougouffa S."/>
            <person name="Bajic V.B."/>
            <person name="Ryu T."/>
            <person name="Ravasi T."/>
            <person name="Bayer T."/>
            <person name="Micklem G."/>
            <person name="Kim H."/>
            <person name="Bhak J."/>
            <person name="Lajeunesse T.C."/>
            <person name="Voolstra C.R."/>
        </authorList>
    </citation>
    <scope>NUCLEOTIDE SEQUENCE [LARGE SCALE GENOMIC DNA]</scope>
    <source>
        <strain evidence="3 4">CCMP2467</strain>
    </source>
</reference>
<keyword evidence="2" id="KW-0472">Membrane</keyword>
<evidence type="ECO:0000313" key="3">
    <source>
        <dbReference type="EMBL" id="OLQ08317.1"/>
    </source>
</evidence>
<protein>
    <submittedName>
        <fullName evidence="3">Uncharacterized protein</fullName>
    </submittedName>
</protein>
<sequence>MEARWDYNATVSEPTGTLLVVIAHNKYLRSLDYYLQKDAWLDVLGVTKPAARGGLGMQGAMASRRPRGLVATLLVALFGGCWISQSFVAGRPPAPRARSVARCAEEEASGVALEDPPSDAEISEETSLDPRPLRKFKPKRERRGTLCYARRELNEEAERLRPYIEPLLYDKHLSLKEITFLRRCLRDHRRPTCFRCGMQMLRPLLLGCLRLAVLHALRTSELSGSLPTKEQVSEIADSAERCVIPMEGDTGLGLVCKHDLASTSAASSVQCVMCGQLFGSEIVPMESCVVQTQPYKWLLREYSEIKIKVSTRKANRLCRGLITKAPGYRWGSLSCNSELSKMYPEVLPQASCWAFLPQFVSSGGSLAKAPLTNILNAEVLNRKGKELRHLLYKPRVGLPVFTEHKVRRLMRRAKNSEGVRINRFVRPQHLPPNAPGAPYAKPIKDVYAEVPPLWSFGLVSELAPNWPEIPVRTDAHGIMVNLKLPLLRRDAKATGTNDNSPRTTATASTAASSQTSAKKGGGKSSTGFLASAAGIQRQSPNADAALKVQPSAGKGRWHEAYLQEFLQKMEEDPDAFEEDIKKSRALRDHRLEQANEHMESYSFQRESRYGCRHHIPEHFAALRYGPLGWQNMPEYAHLKKGGESDAAPEASEEAPEEIVEESE</sequence>
<feature type="compositionally biased region" description="Acidic residues" evidence="1">
    <location>
        <begin position="650"/>
        <end position="663"/>
    </location>
</feature>
<organism evidence="3 4">
    <name type="scientific">Symbiodinium microadriaticum</name>
    <name type="common">Dinoflagellate</name>
    <name type="synonym">Zooxanthella microadriatica</name>
    <dbReference type="NCBI Taxonomy" id="2951"/>
    <lineage>
        <taxon>Eukaryota</taxon>
        <taxon>Sar</taxon>
        <taxon>Alveolata</taxon>
        <taxon>Dinophyceae</taxon>
        <taxon>Suessiales</taxon>
        <taxon>Symbiodiniaceae</taxon>
        <taxon>Symbiodinium</taxon>
    </lineage>
</organism>
<dbReference type="Proteomes" id="UP000186817">
    <property type="component" value="Unassembled WGS sequence"/>
</dbReference>
<proteinExistence type="predicted"/>
<evidence type="ECO:0000313" key="4">
    <source>
        <dbReference type="Proteomes" id="UP000186817"/>
    </source>
</evidence>
<dbReference type="OrthoDB" id="431698at2759"/>
<evidence type="ECO:0000256" key="1">
    <source>
        <dbReference type="SAM" id="MobiDB-lite"/>
    </source>
</evidence>
<dbReference type="AlphaFoldDB" id="A0A1Q9ELP3"/>
<feature type="compositionally biased region" description="Acidic residues" evidence="1">
    <location>
        <begin position="116"/>
        <end position="127"/>
    </location>
</feature>
<comment type="caution">
    <text evidence="3">The sequence shown here is derived from an EMBL/GenBank/DDBJ whole genome shotgun (WGS) entry which is preliminary data.</text>
</comment>
<gene>
    <name evidence="3" type="ORF">AK812_SmicGene8211</name>
</gene>
<feature type="transmembrane region" description="Helical" evidence="2">
    <location>
        <begin position="68"/>
        <end position="88"/>
    </location>
</feature>
<feature type="compositionally biased region" description="Low complexity" evidence="1">
    <location>
        <begin position="503"/>
        <end position="518"/>
    </location>
</feature>
<feature type="region of interest" description="Disordered" evidence="1">
    <location>
        <begin position="492"/>
        <end position="525"/>
    </location>
</feature>
<keyword evidence="2" id="KW-0812">Transmembrane</keyword>
<feature type="region of interest" description="Disordered" evidence="1">
    <location>
        <begin position="639"/>
        <end position="663"/>
    </location>
</feature>
<name>A0A1Q9ELP3_SYMMI</name>
<accession>A0A1Q9ELP3</accession>
<evidence type="ECO:0000256" key="2">
    <source>
        <dbReference type="SAM" id="Phobius"/>
    </source>
</evidence>
<feature type="region of interest" description="Disordered" evidence="1">
    <location>
        <begin position="108"/>
        <end position="132"/>
    </location>
</feature>
<dbReference type="EMBL" id="LSRX01000120">
    <property type="protein sequence ID" value="OLQ08317.1"/>
    <property type="molecule type" value="Genomic_DNA"/>
</dbReference>
<keyword evidence="2" id="KW-1133">Transmembrane helix</keyword>
<keyword evidence="4" id="KW-1185">Reference proteome</keyword>